<name>A0A285BX99_9PROT</name>
<sequence length="29" mass="3318">MPQPYHFDAIAGLFLTDRVILSHFSTNEP</sequence>
<organism evidence="1 2">
    <name type="scientific">Nitrosomonas ureae</name>
    <dbReference type="NCBI Taxonomy" id="44577"/>
    <lineage>
        <taxon>Bacteria</taxon>
        <taxon>Pseudomonadati</taxon>
        <taxon>Pseudomonadota</taxon>
        <taxon>Betaproteobacteria</taxon>
        <taxon>Nitrosomonadales</taxon>
        <taxon>Nitrosomonadaceae</taxon>
        <taxon>Nitrosomonas</taxon>
    </lineage>
</organism>
<dbReference type="EMBL" id="LT907782">
    <property type="protein sequence ID" value="SNX59917.1"/>
    <property type="molecule type" value="Genomic_DNA"/>
</dbReference>
<evidence type="ECO:0000313" key="2">
    <source>
        <dbReference type="Proteomes" id="UP000242498"/>
    </source>
</evidence>
<reference evidence="1 2" key="1">
    <citation type="submission" date="2017-08" db="EMBL/GenBank/DDBJ databases">
        <authorList>
            <person name="de Groot N.N."/>
        </authorList>
    </citation>
    <scope>NUCLEOTIDE SEQUENCE [LARGE SCALE GENOMIC DNA]</scope>
    <source>
        <strain evidence="1 2">Nm15</strain>
    </source>
</reference>
<protein>
    <submittedName>
        <fullName evidence="1">Uncharacterized protein</fullName>
    </submittedName>
</protein>
<evidence type="ECO:0000313" key="1">
    <source>
        <dbReference type="EMBL" id="SNX59917.1"/>
    </source>
</evidence>
<dbReference type="Proteomes" id="UP000242498">
    <property type="component" value="Chromosome I"/>
</dbReference>
<dbReference type="AlphaFoldDB" id="A0A285BX99"/>
<accession>A0A285BX99</accession>
<proteinExistence type="predicted"/>
<gene>
    <name evidence="1" type="ORF">SAMN06296273_1361</name>
</gene>